<dbReference type="RefSeq" id="YP_010000063.1">
    <property type="nucleotide sequence ID" value="NC_053012.1"/>
</dbReference>
<protein>
    <submittedName>
        <fullName evidence="2">Uncharacterized protein</fullName>
    </submittedName>
</protein>
<dbReference type="EMBL" id="MN505213">
    <property type="protein sequence ID" value="QGF20928.1"/>
    <property type="molecule type" value="Genomic_DNA"/>
</dbReference>
<keyword evidence="3" id="KW-1185">Reference proteome</keyword>
<dbReference type="KEGG" id="vg:62682703"/>
<name>A0A5Q2F6L2_9CAUD</name>
<reference evidence="2 3" key="1">
    <citation type="submission" date="2019-09" db="EMBL/GenBank/DDBJ databases">
        <title>Transcriptional response of Serratia to Siphovirus infection.</title>
        <authorList>
            <person name="Malone L.M."/>
            <person name="Fineran P.C."/>
        </authorList>
    </citation>
    <scope>NUCLEOTIDE SEQUENCE [LARGE SCALE GENOMIC DNA]</scope>
</reference>
<proteinExistence type="predicted"/>
<evidence type="ECO:0000313" key="3">
    <source>
        <dbReference type="Proteomes" id="UP000345177"/>
    </source>
</evidence>
<dbReference type="GeneID" id="62682703"/>
<organism evidence="2 3">
    <name type="scientific">Serratia phage JS26</name>
    <dbReference type="NCBI Taxonomy" id="2315217"/>
    <lineage>
        <taxon>Viruses</taxon>
        <taxon>Duplodnaviria</taxon>
        <taxon>Heunggongvirae</taxon>
        <taxon>Uroviricota</taxon>
        <taxon>Caudoviricetes</taxon>
        <taxon>Casjensviridae</taxon>
        <taxon>Dunedinvirus</taxon>
        <taxon>Dunedinvirus JS26</taxon>
    </lineage>
</organism>
<feature type="compositionally biased region" description="Basic and acidic residues" evidence="1">
    <location>
        <begin position="34"/>
        <end position="55"/>
    </location>
</feature>
<evidence type="ECO:0000256" key="1">
    <source>
        <dbReference type="SAM" id="MobiDB-lite"/>
    </source>
</evidence>
<evidence type="ECO:0000313" key="2">
    <source>
        <dbReference type="EMBL" id="QGF20928.1"/>
    </source>
</evidence>
<sequence length="89" mass="10428">MMEAIWLKIRKAVAIAAAFFLLLGSAFLYGRRSGAADEREQNLTDDLKASEKREEARRIENETVKEVERHVDQMDDKRVDTELDKWMRD</sequence>
<accession>A0A5Q2F6L2</accession>
<dbReference type="Proteomes" id="UP000345177">
    <property type="component" value="Segment"/>
</dbReference>
<feature type="region of interest" description="Disordered" evidence="1">
    <location>
        <begin position="33"/>
        <end position="55"/>
    </location>
</feature>